<evidence type="ECO:0000313" key="1">
    <source>
        <dbReference type="EMBL" id="AVO34533.1"/>
    </source>
</evidence>
<dbReference type="Gene3D" id="2.40.350.10">
    <property type="entry name" value="SO1590-like"/>
    <property type="match status" value="1"/>
</dbReference>
<protein>
    <submittedName>
        <fullName evidence="1">Uncharacterized protein</fullName>
    </submittedName>
</protein>
<dbReference type="OrthoDB" id="69764at2"/>
<dbReference type="SUPFAM" id="SSF159238">
    <property type="entry name" value="SO1590-like"/>
    <property type="match status" value="1"/>
</dbReference>
<dbReference type="AlphaFoldDB" id="A0A2S0MFN9"/>
<dbReference type="Pfam" id="PF11528">
    <property type="entry name" value="DUF3224"/>
    <property type="match status" value="1"/>
</dbReference>
<reference evidence="1 2" key="1">
    <citation type="submission" date="2018-03" db="EMBL/GenBank/DDBJ databases">
        <title>Genome sequencing of Ottowia sp.</title>
        <authorList>
            <person name="Kim S.-J."/>
            <person name="Heo J."/>
            <person name="Kwon S.-W."/>
        </authorList>
    </citation>
    <scope>NUCLEOTIDE SEQUENCE [LARGE SCALE GENOMIC DNA]</scope>
    <source>
        <strain evidence="1 2">KADR8-3</strain>
    </source>
</reference>
<sequence length="77" mass="8115">MSLDKRFEGDLVAFGKGEMLTALTPIKGSAGYVAIEWVTETLQATKGASSFCPAPWWGRPCAGSPLSGSSVRCLPSH</sequence>
<organism evidence="1 2">
    <name type="scientific">Ottowia oryzae</name>
    <dbReference type="NCBI Taxonomy" id="2109914"/>
    <lineage>
        <taxon>Bacteria</taxon>
        <taxon>Pseudomonadati</taxon>
        <taxon>Pseudomonadota</taxon>
        <taxon>Betaproteobacteria</taxon>
        <taxon>Burkholderiales</taxon>
        <taxon>Comamonadaceae</taxon>
        <taxon>Ottowia</taxon>
    </lineage>
</organism>
<dbReference type="Proteomes" id="UP000239709">
    <property type="component" value="Chromosome"/>
</dbReference>
<dbReference type="KEGG" id="otk:C6570_10075"/>
<dbReference type="RefSeq" id="WP_106703086.1">
    <property type="nucleotide sequence ID" value="NZ_CP027666.1"/>
</dbReference>
<dbReference type="InterPro" id="IPR021607">
    <property type="entry name" value="DUF3224"/>
</dbReference>
<dbReference type="InterPro" id="IPR023159">
    <property type="entry name" value="SO1590-like_sf"/>
</dbReference>
<dbReference type="EMBL" id="CP027666">
    <property type="protein sequence ID" value="AVO34533.1"/>
    <property type="molecule type" value="Genomic_DNA"/>
</dbReference>
<proteinExistence type="predicted"/>
<gene>
    <name evidence="1" type="ORF">C6570_10075</name>
</gene>
<name>A0A2S0MFN9_9BURK</name>
<keyword evidence="2" id="KW-1185">Reference proteome</keyword>
<accession>A0A2S0MFN9</accession>
<evidence type="ECO:0000313" key="2">
    <source>
        <dbReference type="Proteomes" id="UP000239709"/>
    </source>
</evidence>